<dbReference type="EnsemblMetazoa" id="GAUT048443-RA">
    <property type="protein sequence ID" value="GAUT048443-PA"/>
    <property type="gene ID" value="GAUT048443"/>
</dbReference>
<dbReference type="VEuPathDB" id="VectorBase:GAUT048443"/>
<protein>
    <submittedName>
        <fullName evidence="1">Uncharacterized protein</fullName>
    </submittedName>
</protein>
<name>A0A1A9VUV0_GLOAU</name>
<dbReference type="Proteomes" id="UP000078200">
    <property type="component" value="Unassembled WGS sequence"/>
</dbReference>
<sequence length="153" mass="17584">MNLLRYQCCDTCDQVQPPGSDGYYLPTQYSRMVIKRFYAVSWSVPFCKLRRVSCTCVGSQLCILRSFRRSSNWNCKRSNKVYNEKFISGMPVNDNIQLTRTRSSAIEFMRSFVSEQFKKSSQAFSITSNAVGGFAARIFGVVLNTFKPREAEF</sequence>
<reference evidence="1" key="1">
    <citation type="submission" date="2020-05" db="UniProtKB">
        <authorList>
            <consortium name="EnsemblMetazoa"/>
        </authorList>
    </citation>
    <scope>IDENTIFICATION</scope>
    <source>
        <strain evidence="1">TTRI</strain>
    </source>
</reference>
<dbReference type="AlphaFoldDB" id="A0A1A9VUV0"/>
<evidence type="ECO:0000313" key="1">
    <source>
        <dbReference type="EnsemblMetazoa" id="GAUT048443-PA"/>
    </source>
</evidence>
<proteinExistence type="predicted"/>
<keyword evidence="2" id="KW-1185">Reference proteome</keyword>
<accession>A0A1A9VUV0</accession>
<organism evidence="1 2">
    <name type="scientific">Glossina austeni</name>
    <name type="common">Savannah tsetse fly</name>
    <dbReference type="NCBI Taxonomy" id="7395"/>
    <lineage>
        <taxon>Eukaryota</taxon>
        <taxon>Metazoa</taxon>
        <taxon>Ecdysozoa</taxon>
        <taxon>Arthropoda</taxon>
        <taxon>Hexapoda</taxon>
        <taxon>Insecta</taxon>
        <taxon>Pterygota</taxon>
        <taxon>Neoptera</taxon>
        <taxon>Endopterygota</taxon>
        <taxon>Diptera</taxon>
        <taxon>Brachycera</taxon>
        <taxon>Muscomorpha</taxon>
        <taxon>Hippoboscoidea</taxon>
        <taxon>Glossinidae</taxon>
        <taxon>Glossina</taxon>
    </lineage>
</organism>
<evidence type="ECO:0000313" key="2">
    <source>
        <dbReference type="Proteomes" id="UP000078200"/>
    </source>
</evidence>